<evidence type="ECO:0000313" key="9">
    <source>
        <dbReference type="Proteomes" id="UP001501523"/>
    </source>
</evidence>
<keyword evidence="3 7" id="KW-0812">Transmembrane</keyword>
<keyword evidence="5 7" id="KW-1133">Transmembrane helix</keyword>
<comment type="subcellular location">
    <subcellularLocation>
        <location evidence="1">Endomembrane system</location>
        <topology evidence="1">Multi-pass membrane protein</topology>
    </subcellularLocation>
    <subcellularLocation>
        <location evidence="2">Endoplasmic reticulum membrane</location>
    </subcellularLocation>
</comment>
<dbReference type="EMBL" id="BAAAEU010000025">
    <property type="protein sequence ID" value="GAA0723027.1"/>
    <property type="molecule type" value="Genomic_DNA"/>
</dbReference>
<name>A0ABN1IX46_9GAMM</name>
<dbReference type="PANTHER" id="PTHR13416:SF2">
    <property type="entry name" value="TRANSMEMBRANE PROTEIN 43"/>
    <property type="match status" value="1"/>
</dbReference>
<keyword evidence="9" id="KW-1185">Reference proteome</keyword>
<evidence type="ECO:0000256" key="3">
    <source>
        <dbReference type="ARBA" id="ARBA00022692"/>
    </source>
</evidence>
<evidence type="ECO:0000256" key="2">
    <source>
        <dbReference type="ARBA" id="ARBA00004586"/>
    </source>
</evidence>
<evidence type="ECO:0000313" key="8">
    <source>
        <dbReference type="EMBL" id="GAA0723027.1"/>
    </source>
</evidence>
<sequence>MGRARRGSPSSLIVVLLVIAAFAGAAWFALQRKPHRQPAAATPAVSSPAAVAADRIDPANEGRNVIVSGTLRVAKPARDAQLGVSAEAVALLRQVEMLQWRETCTAKACDYALAWSATTVDSRAFREPAGHQNPAPLPFASERFLAGEVRLGAFVVDPVLAAEGSEAVAYPVHATQLPPNLAATFRERDGVLYTGTDHGAAGDLRVSYRVVAAGERRLSGVQVGNRLKAAPTH</sequence>
<proteinExistence type="predicted"/>
<dbReference type="Proteomes" id="UP001501523">
    <property type="component" value="Unassembled WGS sequence"/>
</dbReference>
<evidence type="ECO:0000256" key="7">
    <source>
        <dbReference type="SAM" id="Phobius"/>
    </source>
</evidence>
<comment type="caution">
    <text evidence="8">The sequence shown here is derived from an EMBL/GenBank/DDBJ whole genome shotgun (WGS) entry which is preliminary data.</text>
</comment>
<evidence type="ECO:0000256" key="6">
    <source>
        <dbReference type="ARBA" id="ARBA00023136"/>
    </source>
</evidence>
<dbReference type="RefSeq" id="WP_343793511.1">
    <property type="nucleotide sequence ID" value="NZ_BAAAEU010000025.1"/>
</dbReference>
<organism evidence="8 9">
    <name type="scientific">Dokdonella soli</name>
    <dbReference type="NCBI Taxonomy" id="529810"/>
    <lineage>
        <taxon>Bacteria</taxon>
        <taxon>Pseudomonadati</taxon>
        <taxon>Pseudomonadota</taxon>
        <taxon>Gammaproteobacteria</taxon>
        <taxon>Lysobacterales</taxon>
        <taxon>Rhodanobacteraceae</taxon>
        <taxon>Dokdonella</taxon>
    </lineage>
</organism>
<evidence type="ECO:0000256" key="1">
    <source>
        <dbReference type="ARBA" id="ARBA00004127"/>
    </source>
</evidence>
<reference evidence="8 9" key="1">
    <citation type="journal article" date="2019" name="Int. J. Syst. Evol. Microbiol.">
        <title>The Global Catalogue of Microorganisms (GCM) 10K type strain sequencing project: providing services to taxonomists for standard genome sequencing and annotation.</title>
        <authorList>
            <consortium name="The Broad Institute Genomics Platform"/>
            <consortium name="The Broad Institute Genome Sequencing Center for Infectious Disease"/>
            <person name="Wu L."/>
            <person name="Ma J."/>
        </authorList>
    </citation>
    <scope>NUCLEOTIDE SEQUENCE [LARGE SCALE GENOMIC DNA]</scope>
    <source>
        <strain evidence="8 9">JCM 15421</strain>
    </source>
</reference>
<evidence type="ECO:0000256" key="5">
    <source>
        <dbReference type="ARBA" id="ARBA00022989"/>
    </source>
</evidence>
<evidence type="ECO:0000256" key="4">
    <source>
        <dbReference type="ARBA" id="ARBA00022824"/>
    </source>
</evidence>
<feature type="transmembrane region" description="Helical" evidence="7">
    <location>
        <begin position="12"/>
        <end position="30"/>
    </location>
</feature>
<dbReference type="Pfam" id="PF07787">
    <property type="entry name" value="TMEM43"/>
    <property type="match status" value="1"/>
</dbReference>
<dbReference type="PANTHER" id="PTHR13416">
    <property type="match status" value="1"/>
</dbReference>
<protein>
    <submittedName>
        <fullName evidence="8">Uncharacterized protein</fullName>
    </submittedName>
</protein>
<keyword evidence="4" id="KW-0256">Endoplasmic reticulum</keyword>
<gene>
    <name evidence="8" type="ORF">GCM10009105_34650</name>
</gene>
<accession>A0ABN1IX46</accession>
<keyword evidence="6 7" id="KW-0472">Membrane</keyword>
<dbReference type="InterPro" id="IPR012430">
    <property type="entry name" value="TMEM43_fam"/>
</dbReference>